<sequence>MPPRKTALKRKRDANEDANDAKFMDGILKQRTDAASKAAGHEWARQYYQGVPIGKLSGMGCGLHILGSPEVPFQSPFPCDGRFGISSGTGPKGSDGGSIRLIGPKNYWGDSEEGISDAILLVPFRHVEQVIVIPNPSRVAEEDWAYRVIVVPTAATGASSIVREYPQLVSFSWPDNVADKGLAGQVGAAADDKKDTYLSVLKRAFDAHLGTFHEKVIDVSDQTRSRLIGVPSNLSVDSPVQVRVQGHAFFLKTGILFTSESRLVYLPVESIQKAMIVQAHDAKSKNKNDIAGVDVICDVTEPYYEGMEGETAQKALISLGHLEVGILGHLKEYMKAHNIGVMMCQQHFYDYERNVPATGWMPIMG</sequence>
<accession>A0A4R8RJJ4</accession>
<comment type="caution">
    <text evidence="1">The sequence shown here is derived from an EMBL/GenBank/DDBJ whole genome shotgun (WGS) entry which is preliminary data.</text>
</comment>
<organism evidence="1 2">
    <name type="scientific">Colletotrichum trifolii</name>
    <dbReference type="NCBI Taxonomy" id="5466"/>
    <lineage>
        <taxon>Eukaryota</taxon>
        <taxon>Fungi</taxon>
        <taxon>Dikarya</taxon>
        <taxon>Ascomycota</taxon>
        <taxon>Pezizomycotina</taxon>
        <taxon>Sordariomycetes</taxon>
        <taxon>Hypocreomycetidae</taxon>
        <taxon>Glomerellales</taxon>
        <taxon>Glomerellaceae</taxon>
        <taxon>Colletotrichum</taxon>
        <taxon>Colletotrichum orbiculare species complex</taxon>
    </lineage>
</organism>
<protein>
    <submittedName>
        <fullName evidence="1">Uncharacterized protein</fullName>
    </submittedName>
</protein>
<keyword evidence="2" id="KW-1185">Reference proteome</keyword>
<dbReference type="AlphaFoldDB" id="A0A4R8RJJ4"/>
<dbReference type="Proteomes" id="UP000295703">
    <property type="component" value="Unassembled WGS sequence"/>
</dbReference>
<dbReference type="EMBL" id="RYZW01000043">
    <property type="protein sequence ID" value="TDZ58557.1"/>
    <property type="molecule type" value="Genomic_DNA"/>
</dbReference>
<gene>
    <name evidence="1" type="ORF">CTRI78_v005340</name>
</gene>
<evidence type="ECO:0000313" key="2">
    <source>
        <dbReference type="Proteomes" id="UP000295703"/>
    </source>
</evidence>
<evidence type="ECO:0000313" key="1">
    <source>
        <dbReference type="EMBL" id="TDZ58557.1"/>
    </source>
</evidence>
<name>A0A4R8RJJ4_COLTR</name>
<proteinExistence type="predicted"/>
<reference evidence="1 2" key="1">
    <citation type="submission" date="2018-12" db="EMBL/GenBank/DDBJ databases">
        <title>Genome sequence and assembly of Colletotrichum trifolii.</title>
        <authorList>
            <person name="Gan P."/>
            <person name="Shirasu K."/>
        </authorList>
    </citation>
    <scope>NUCLEOTIDE SEQUENCE [LARGE SCALE GENOMIC DNA]</scope>
    <source>
        <strain evidence="1 2">543-2</strain>
    </source>
</reference>